<comment type="subcellular location">
    <subcellularLocation>
        <location evidence="1">Cytoplasm</location>
    </subcellularLocation>
</comment>
<dbReference type="EMBL" id="OV725081">
    <property type="protein sequence ID" value="CAH1402901.1"/>
    <property type="molecule type" value="Genomic_DNA"/>
</dbReference>
<dbReference type="GO" id="GO:0005737">
    <property type="term" value="C:cytoplasm"/>
    <property type="evidence" value="ECO:0007669"/>
    <property type="project" value="UniProtKB-SubCell"/>
</dbReference>
<dbReference type="PANTHER" id="PTHR46006:SF6">
    <property type="entry name" value="INTERSECTIN-2 ISOFORM X1"/>
    <property type="match status" value="1"/>
</dbReference>
<dbReference type="AlphaFoldDB" id="A0A9P0HIZ7"/>
<dbReference type="GO" id="GO:0035025">
    <property type="term" value="P:positive regulation of Rho protein signal transduction"/>
    <property type="evidence" value="ECO:0007669"/>
    <property type="project" value="TreeGrafter"/>
</dbReference>
<dbReference type="PROSITE" id="PS50010">
    <property type="entry name" value="DH_2"/>
    <property type="match status" value="1"/>
</dbReference>
<keyword evidence="5" id="KW-1185">Reference proteome</keyword>
<dbReference type="PANTHER" id="PTHR46006">
    <property type="entry name" value="RHO GUANINE NUCLEOTIDE EXCHANGE FACTOR AT 64C, ISOFORM A"/>
    <property type="match status" value="1"/>
</dbReference>
<evidence type="ECO:0000259" key="3">
    <source>
        <dbReference type="PROSITE" id="PS50010"/>
    </source>
</evidence>
<dbReference type="Gene3D" id="1.20.900.10">
    <property type="entry name" value="Dbl homology (DH) domain"/>
    <property type="match status" value="1"/>
</dbReference>
<feature type="domain" description="DH" evidence="3">
    <location>
        <begin position="31"/>
        <end position="196"/>
    </location>
</feature>
<evidence type="ECO:0000313" key="5">
    <source>
        <dbReference type="Proteomes" id="UP001152798"/>
    </source>
</evidence>
<dbReference type="SMART" id="SM00325">
    <property type="entry name" value="RhoGEF"/>
    <property type="match status" value="1"/>
</dbReference>
<keyword evidence="2" id="KW-0963">Cytoplasm</keyword>
<dbReference type="SUPFAM" id="SSF48065">
    <property type="entry name" value="DBL homology domain (DH-domain)"/>
    <property type="match status" value="1"/>
</dbReference>
<gene>
    <name evidence="4" type="ORF">NEZAVI_LOCUS11611</name>
</gene>
<dbReference type="InterPro" id="IPR051480">
    <property type="entry name" value="Endocytic_GEF_Adapter"/>
</dbReference>
<name>A0A9P0HIZ7_NEZVI</name>
<dbReference type="GO" id="GO:0005085">
    <property type="term" value="F:guanyl-nucleotide exchange factor activity"/>
    <property type="evidence" value="ECO:0007669"/>
    <property type="project" value="InterPro"/>
</dbReference>
<dbReference type="OrthoDB" id="1716625at2759"/>
<dbReference type="Pfam" id="PF00621">
    <property type="entry name" value="RhoGEF"/>
    <property type="match status" value="1"/>
</dbReference>
<sequence>MRKVGKSIFYEDSEEVKQEPSDGIVEARNAILVTEAEYLGHLKVLTEAYIKPLTPMLSDIESQQLFGNIESVIKSSEKLVEELSMTWTSNDMYNVVVEAAATYLHEYVQYCSGLPTALSLLERLLNEREEFRDKVCESEGNVRGIGLQSCLLKPFQRLTRLPLLFEPLKSAGEPVTPVISAITKLVEECNNSVEEVSCTPSNSNNENSSCRRSSSFYVDL</sequence>
<evidence type="ECO:0000256" key="2">
    <source>
        <dbReference type="ARBA" id="ARBA00022490"/>
    </source>
</evidence>
<dbReference type="InterPro" id="IPR035899">
    <property type="entry name" value="DBL_dom_sf"/>
</dbReference>
<reference evidence="4" key="1">
    <citation type="submission" date="2022-01" db="EMBL/GenBank/DDBJ databases">
        <authorList>
            <person name="King R."/>
        </authorList>
    </citation>
    <scope>NUCLEOTIDE SEQUENCE</scope>
</reference>
<protein>
    <recommendedName>
        <fullName evidence="3">DH domain-containing protein</fullName>
    </recommendedName>
</protein>
<organism evidence="4 5">
    <name type="scientific">Nezara viridula</name>
    <name type="common">Southern green stink bug</name>
    <name type="synonym">Cimex viridulus</name>
    <dbReference type="NCBI Taxonomy" id="85310"/>
    <lineage>
        <taxon>Eukaryota</taxon>
        <taxon>Metazoa</taxon>
        <taxon>Ecdysozoa</taxon>
        <taxon>Arthropoda</taxon>
        <taxon>Hexapoda</taxon>
        <taxon>Insecta</taxon>
        <taxon>Pterygota</taxon>
        <taxon>Neoptera</taxon>
        <taxon>Paraneoptera</taxon>
        <taxon>Hemiptera</taxon>
        <taxon>Heteroptera</taxon>
        <taxon>Panheteroptera</taxon>
        <taxon>Pentatomomorpha</taxon>
        <taxon>Pentatomoidea</taxon>
        <taxon>Pentatomidae</taxon>
        <taxon>Pentatominae</taxon>
        <taxon>Nezara</taxon>
    </lineage>
</organism>
<evidence type="ECO:0000256" key="1">
    <source>
        <dbReference type="ARBA" id="ARBA00004496"/>
    </source>
</evidence>
<dbReference type="InterPro" id="IPR000219">
    <property type="entry name" value="DH_dom"/>
</dbReference>
<evidence type="ECO:0000313" key="4">
    <source>
        <dbReference type="EMBL" id="CAH1402901.1"/>
    </source>
</evidence>
<proteinExistence type="predicted"/>
<dbReference type="Proteomes" id="UP001152798">
    <property type="component" value="Chromosome 5"/>
</dbReference>
<accession>A0A9P0HIZ7</accession>